<evidence type="ECO:0000256" key="2">
    <source>
        <dbReference type="ARBA" id="ARBA00022833"/>
    </source>
</evidence>
<dbReference type="InterPro" id="IPR036872">
    <property type="entry name" value="CH_dom_sf"/>
</dbReference>
<evidence type="ECO:0000259" key="7">
    <source>
        <dbReference type="PROSITE" id="PS50023"/>
    </source>
</evidence>
<evidence type="ECO:0000256" key="4">
    <source>
        <dbReference type="PROSITE-ProRule" id="PRU00125"/>
    </source>
</evidence>
<keyword evidence="8" id="KW-1185">Reference proteome</keyword>
<feature type="compositionally biased region" description="Basic and acidic residues" evidence="5">
    <location>
        <begin position="392"/>
        <end position="418"/>
    </location>
</feature>
<dbReference type="SMART" id="SM00033">
    <property type="entry name" value="CH"/>
    <property type="match status" value="1"/>
</dbReference>
<dbReference type="PROSITE" id="PS50023">
    <property type="entry name" value="LIM_DOMAIN_2"/>
    <property type="match status" value="1"/>
</dbReference>
<feature type="compositionally biased region" description="Basic and acidic residues" evidence="5">
    <location>
        <begin position="1300"/>
        <end position="1314"/>
    </location>
</feature>
<feature type="domain" description="Calponin-homology (CH)" evidence="6">
    <location>
        <begin position="21"/>
        <end position="128"/>
    </location>
</feature>
<feature type="compositionally biased region" description="Polar residues" evidence="5">
    <location>
        <begin position="1183"/>
        <end position="1202"/>
    </location>
</feature>
<dbReference type="PROSITE" id="PS50021">
    <property type="entry name" value="CH"/>
    <property type="match status" value="1"/>
</dbReference>
<feature type="domain" description="LIM zinc-binding" evidence="7">
    <location>
        <begin position="1459"/>
        <end position="1525"/>
    </location>
</feature>
<dbReference type="InterPro" id="IPR031865">
    <property type="entry name" value="DUF4757"/>
</dbReference>
<feature type="region of interest" description="Disordered" evidence="5">
    <location>
        <begin position="1237"/>
        <end position="1452"/>
    </location>
</feature>
<feature type="compositionally biased region" description="Basic and acidic residues" evidence="5">
    <location>
        <begin position="1127"/>
        <end position="1146"/>
    </location>
</feature>
<organism evidence="8 9">
    <name type="scientific">Mesocricetus auratus</name>
    <name type="common">Golden hamster</name>
    <dbReference type="NCBI Taxonomy" id="10036"/>
    <lineage>
        <taxon>Eukaryota</taxon>
        <taxon>Metazoa</taxon>
        <taxon>Chordata</taxon>
        <taxon>Craniata</taxon>
        <taxon>Vertebrata</taxon>
        <taxon>Euteleostomi</taxon>
        <taxon>Mammalia</taxon>
        <taxon>Eutheria</taxon>
        <taxon>Euarchontoglires</taxon>
        <taxon>Glires</taxon>
        <taxon>Rodentia</taxon>
        <taxon>Myomorpha</taxon>
        <taxon>Muroidea</taxon>
        <taxon>Cricetidae</taxon>
        <taxon>Cricetinae</taxon>
        <taxon>Mesocricetus</taxon>
    </lineage>
</organism>
<feature type="region of interest" description="Disordered" evidence="5">
    <location>
        <begin position="1004"/>
        <end position="1029"/>
    </location>
</feature>
<feature type="compositionally biased region" description="Polar residues" evidence="5">
    <location>
        <begin position="1376"/>
        <end position="1397"/>
    </location>
</feature>
<feature type="compositionally biased region" description="Polar residues" evidence="5">
    <location>
        <begin position="1290"/>
        <end position="1299"/>
    </location>
</feature>
<feature type="compositionally biased region" description="Polar residues" evidence="5">
    <location>
        <begin position="1104"/>
        <end position="1113"/>
    </location>
</feature>
<dbReference type="CDD" id="cd21278">
    <property type="entry name" value="CH_LIMCH1"/>
    <property type="match status" value="1"/>
</dbReference>
<feature type="compositionally biased region" description="Polar residues" evidence="5">
    <location>
        <begin position="1340"/>
        <end position="1349"/>
    </location>
</feature>
<dbReference type="PANTHER" id="PTHR15551:SF3">
    <property type="entry name" value="LIM AND CALPONIN HOMOLOGY DOMAINS-CONTAINING PROTEIN 1"/>
    <property type="match status" value="1"/>
</dbReference>
<protein>
    <submittedName>
        <fullName evidence="9">LIM and calponin homology domains-containing protein 1 isoform X4</fullName>
    </submittedName>
</protein>
<feature type="compositionally biased region" description="Basic and acidic residues" evidence="5">
    <location>
        <begin position="1009"/>
        <end position="1020"/>
    </location>
</feature>
<reference evidence="9" key="1">
    <citation type="submission" date="2025-08" db="UniProtKB">
        <authorList>
            <consortium name="RefSeq"/>
        </authorList>
    </citation>
    <scope>IDENTIFICATION</scope>
    <source>
        <tissue evidence="9">Liver</tissue>
    </source>
</reference>
<feature type="compositionally biased region" description="Basic and acidic residues" evidence="5">
    <location>
        <begin position="1350"/>
        <end position="1367"/>
    </location>
</feature>
<dbReference type="Pfam" id="PF15949">
    <property type="entry name" value="DUF4757"/>
    <property type="match status" value="2"/>
</dbReference>
<feature type="compositionally biased region" description="Basic and acidic residues" evidence="5">
    <location>
        <begin position="479"/>
        <end position="491"/>
    </location>
</feature>
<feature type="region of interest" description="Disordered" evidence="5">
    <location>
        <begin position="950"/>
        <end position="991"/>
    </location>
</feature>
<feature type="compositionally biased region" description="Basic and acidic residues" evidence="5">
    <location>
        <begin position="229"/>
        <end position="260"/>
    </location>
</feature>
<feature type="compositionally biased region" description="Low complexity" evidence="5">
    <location>
        <begin position="323"/>
        <end position="333"/>
    </location>
</feature>
<dbReference type="Pfam" id="PF00412">
    <property type="entry name" value="LIM"/>
    <property type="match status" value="1"/>
</dbReference>
<evidence type="ECO:0000313" key="9">
    <source>
        <dbReference type="RefSeq" id="XP_040603080.1"/>
    </source>
</evidence>
<evidence type="ECO:0000256" key="1">
    <source>
        <dbReference type="ARBA" id="ARBA00022723"/>
    </source>
</evidence>
<evidence type="ECO:0000313" key="8">
    <source>
        <dbReference type="Proteomes" id="UP000886700"/>
    </source>
</evidence>
<dbReference type="PANTHER" id="PTHR15551">
    <property type="entry name" value="LIM DOMAIN ONLY 7"/>
    <property type="match status" value="1"/>
</dbReference>
<feature type="compositionally biased region" description="Acidic residues" evidence="5">
    <location>
        <begin position="1074"/>
        <end position="1085"/>
    </location>
</feature>
<feature type="compositionally biased region" description="Basic and acidic residues" evidence="5">
    <location>
        <begin position="358"/>
        <end position="367"/>
    </location>
</feature>
<evidence type="ECO:0000256" key="5">
    <source>
        <dbReference type="SAM" id="MobiDB-lite"/>
    </source>
</evidence>
<dbReference type="PRINTS" id="PR00889">
    <property type="entry name" value="CALPONIN"/>
</dbReference>
<feature type="region of interest" description="Disordered" evidence="5">
    <location>
        <begin position="1042"/>
        <end position="1147"/>
    </location>
</feature>
<dbReference type="InterPro" id="IPR001781">
    <property type="entry name" value="Znf_LIM"/>
</dbReference>
<dbReference type="Pfam" id="PF00307">
    <property type="entry name" value="CH"/>
    <property type="match status" value="1"/>
</dbReference>
<feature type="compositionally biased region" description="Low complexity" evidence="5">
    <location>
        <begin position="1277"/>
        <end position="1289"/>
    </location>
</feature>
<feature type="region of interest" description="Disordered" evidence="5">
    <location>
        <begin position="1183"/>
        <end position="1207"/>
    </location>
</feature>
<keyword evidence="1 4" id="KW-0479">Metal-binding</keyword>
<feature type="region of interest" description="Disordered" evidence="5">
    <location>
        <begin position="816"/>
        <end position="850"/>
    </location>
</feature>
<dbReference type="Proteomes" id="UP000886700">
    <property type="component" value="Unplaced"/>
</dbReference>
<dbReference type="GeneID" id="101823819"/>
<dbReference type="SMART" id="SM00132">
    <property type="entry name" value="LIM"/>
    <property type="match status" value="1"/>
</dbReference>
<feature type="region of interest" description="Disordered" evidence="5">
    <location>
        <begin position="185"/>
        <end position="427"/>
    </location>
</feature>
<feature type="compositionally biased region" description="Low complexity" evidence="5">
    <location>
        <begin position="644"/>
        <end position="654"/>
    </location>
</feature>
<evidence type="ECO:0000256" key="3">
    <source>
        <dbReference type="ARBA" id="ARBA00023038"/>
    </source>
</evidence>
<keyword evidence="2 4" id="KW-0862">Zinc</keyword>
<feature type="compositionally biased region" description="Basic and acidic residues" evidence="5">
    <location>
        <begin position="1237"/>
        <end position="1268"/>
    </location>
</feature>
<feature type="region of interest" description="Disordered" evidence="5">
    <location>
        <begin position="632"/>
        <end position="666"/>
    </location>
</feature>
<proteinExistence type="predicted"/>
<evidence type="ECO:0000259" key="6">
    <source>
        <dbReference type="PROSITE" id="PS50021"/>
    </source>
</evidence>
<dbReference type="InterPro" id="IPR001997">
    <property type="entry name" value="Calponin/LIMCH1"/>
</dbReference>
<dbReference type="PROSITE" id="PS00478">
    <property type="entry name" value="LIM_DOMAIN_1"/>
    <property type="match status" value="1"/>
</dbReference>
<feature type="region of interest" description="Disordered" evidence="5">
    <location>
        <begin position="741"/>
        <end position="768"/>
    </location>
</feature>
<accession>A0ABM2XK04</accession>
<keyword evidence="3 4" id="KW-0440">LIM domain</keyword>
<dbReference type="SUPFAM" id="SSF47576">
    <property type="entry name" value="Calponin-homology domain, CH-domain"/>
    <property type="match status" value="1"/>
</dbReference>
<feature type="compositionally biased region" description="Low complexity" evidence="5">
    <location>
        <begin position="204"/>
        <end position="213"/>
    </location>
</feature>
<feature type="compositionally biased region" description="Polar residues" evidence="5">
    <location>
        <begin position="950"/>
        <end position="970"/>
    </location>
</feature>
<feature type="compositionally biased region" description="Basic and acidic residues" evidence="5">
    <location>
        <begin position="824"/>
        <end position="850"/>
    </location>
</feature>
<name>A0ABM2XK04_MESAU</name>
<sequence>MACPALGLEALQPLQPEPPPEPAFTEAQKWIEQVTGRSFGDKDFRTGLENGILLCELLNAIKPGLVKKINRLPTPIAGLDNTILFLRGCKELGLKESQLFDPSDLQDTSSRVTVKNLDYSRKLKNVLVTIYWLGKAANSCASYSGSTLNLKEFEGLWTQMRKETDDIESPKRSIRDSGYIDCWDSERSDSLSPPRHGRDDSFDSLDSFGSRSRQTPSPDVVLRGSSDGRGSDSESDLPHRKLPDVKKDDMSARRTSHGEPKSAVPFNQYLPNKSNQTAYVPTPLRKKKAEREEYRKSWSTATSPLGGERPFSYPETIEEEGSETGSPGEDNPSSPHPGLEPPPCTGHGDEAAVPAAIPEDRDAVESQKRRRLEQAGIKVMPAAQRFASQKQLSDEKEATRDIILRKENPFLTQHSKDSESEDEAACRLPDLEKDDFAARRARMNQSKPVVPLNQLLYGPYQKKDVEKMGGSKQLSWGPSDKKNVEYKRDQDQAEEVNTMVTCVTRIQESDSVETNLRKAPDLQKDDLAQRRIQGRHTPHREAPSFIKLSSITEADLETWERLKVSGKMRDGDAQNACVPEPSPEISAETAIRDDFASRKARAYKKEASPRQKFVHFGPVTEIDQQTWKRLSIGKTGPRDDAKVVSHSSQSQTPSVSPPSTAPFDLKEDQMLSPQNDCRIVHYGTEDCLRKVPWLAPVLESQEEQVCIHSNNPETEEVTPTQLPQDSREQNEEVISKEPEMLPGVERPEGCGGPLYGSRTPVSDGAESTSMFDMRCEEEAAVLPHSRARQEQLQLINNQLREEDDKWQDDLARWKSRRRSASQDLIKKEEERKKMEKLMSGEDGTSERRKSIKTYREIVQEKERRERELHEAYKNARSQEEAEGILQQYIERFTISEAVLERLEMPKILERSHSTEPNLSSFPNDPSPMRYLRQQSLPPPKFTATVETTIARTSVPGTSTAGGSESPSKLITPNAVPMLTPKPYSQPKSSQEVLKTFKVDGKISMNGEMAHGDEGEKEKEGPTVAPGPSLATSQMFEGAVTVHGSPVQVKRGSSGIEINIQKPNSAAQELTAASDETESNGQEDDNSDGKSGTQDVELASAEPQHFTTTVTRCSPTVALMEFSSSPQLKDEVPEERDQKKPENEMSGKVELVLSQKVVKPKSPEPEATLTFPFLDKMPETNQLHLPNLNSQADSSSSEKSPVTTPFKFWAWDPEEERRRQEKWQQEQERLLQERYQKAQDKLKEEWEKAQKEVEEEERRYYEEERKIIEDTVVPFTLSSSSADQLSSSSSITEGSGTTNKMDLENCQDKEKEGRQKIPFQESDSDSLLKARESGPPEEDSINSLSQGPSTHSEDSMSKGIHPDQHPEAECGAPCCDSSPQLTQEPPQNQQVSNPSAYTSEDVKPKTLPLDKNVNHQMESPGERRKKSPQENFWAGPLSPCSPTPPGQSPNRYKRSISGKKLCSSCGLALGKGAAMIIETLNLYFHIQCFRCGICKGQLGDTVSGTDVRIRNGLLNCTDCYMRSRSAGQPTTL</sequence>
<dbReference type="Gene3D" id="2.10.110.10">
    <property type="entry name" value="Cysteine Rich Protein"/>
    <property type="match status" value="1"/>
</dbReference>
<feature type="compositionally biased region" description="Pro residues" evidence="5">
    <location>
        <begin position="334"/>
        <end position="344"/>
    </location>
</feature>
<dbReference type="InterPro" id="IPR001715">
    <property type="entry name" value="CH_dom"/>
</dbReference>
<dbReference type="RefSeq" id="XP_040603080.1">
    <property type="nucleotide sequence ID" value="XM_040747146.1"/>
</dbReference>
<feature type="region of interest" description="Disordered" evidence="5">
    <location>
        <begin position="468"/>
        <end position="492"/>
    </location>
</feature>
<feature type="compositionally biased region" description="Polar residues" evidence="5">
    <location>
        <begin position="914"/>
        <end position="923"/>
    </location>
</feature>
<gene>
    <name evidence="9" type="primary">Limch1</name>
</gene>
<dbReference type="CDD" id="cd08368">
    <property type="entry name" value="LIM"/>
    <property type="match status" value="1"/>
</dbReference>
<dbReference type="Gene3D" id="1.10.418.10">
    <property type="entry name" value="Calponin-like domain"/>
    <property type="match status" value="1"/>
</dbReference>
<feature type="compositionally biased region" description="Polar residues" evidence="5">
    <location>
        <begin position="269"/>
        <end position="279"/>
    </location>
</feature>
<feature type="region of interest" description="Disordered" evidence="5">
    <location>
        <begin position="910"/>
        <end position="934"/>
    </location>
</feature>